<dbReference type="InterPro" id="IPR050832">
    <property type="entry name" value="Bact_Acetyltransf"/>
</dbReference>
<dbReference type="Pfam" id="PF13673">
    <property type="entry name" value="Acetyltransf_10"/>
    <property type="match status" value="1"/>
</dbReference>
<evidence type="ECO:0000259" key="4">
    <source>
        <dbReference type="PROSITE" id="PS51186"/>
    </source>
</evidence>
<name>A0A0G3G854_9GAMM</name>
<feature type="region of interest" description="Disordered" evidence="3">
    <location>
        <begin position="144"/>
        <end position="167"/>
    </location>
</feature>
<dbReference type="AlphaFoldDB" id="A0A0G3G854"/>
<evidence type="ECO:0000256" key="1">
    <source>
        <dbReference type="ARBA" id="ARBA00022679"/>
    </source>
</evidence>
<dbReference type="PATRIC" id="fig|106634.4.peg.2037"/>
<dbReference type="PANTHER" id="PTHR43877">
    <property type="entry name" value="AMINOALKYLPHOSPHONATE N-ACETYLTRANSFERASE-RELATED-RELATED"/>
    <property type="match status" value="1"/>
</dbReference>
<gene>
    <name evidence="5" type="ORF">TVD_09940</name>
</gene>
<feature type="domain" description="N-acetyltransferase" evidence="4">
    <location>
        <begin position="5"/>
        <end position="158"/>
    </location>
</feature>
<proteinExistence type="predicted"/>
<dbReference type="Gene3D" id="3.40.630.30">
    <property type="match status" value="1"/>
</dbReference>
<dbReference type="SUPFAM" id="SSF55729">
    <property type="entry name" value="Acyl-CoA N-acyltransferases (Nat)"/>
    <property type="match status" value="1"/>
</dbReference>
<dbReference type="EMBL" id="CP011367">
    <property type="protein sequence ID" value="AKJ95657.1"/>
    <property type="molecule type" value="Genomic_DNA"/>
</dbReference>
<dbReference type="OrthoDB" id="9796171at2"/>
<evidence type="ECO:0000256" key="2">
    <source>
        <dbReference type="ARBA" id="ARBA00023315"/>
    </source>
</evidence>
<evidence type="ECO:0000313" key="5">
    <source>
        <dbReference type="EMBL" id="AKJ95657.1"/>
    </source>
</evidence>
<dbReference type="Proteomes" id="UP000064201">
    <property type="component" value="Chromosome"/>
</dbReference>
<dbReference type="InterPro" id="IPR016181">
    <property type="entry name" value="Acyl_CoA_acyltransferase"/>
</dbReference>
<keyword evidence="6" id="KW-1185">Reference proteome</keyword>
<sequence>MQHRITFREATWPADAEALSLVRCEVFVEEQDVPEALEFDGLDAAALHWLAIGPGDEPVGTLRMLPSGQIGRMAVRKPWRGHGIGSRLLDCALLAAARHGWREVWLNAQNSRIGFYARHDFFVISDTFEDAGIPHRRMLHRIHSPVPQPHQPWSRPNPGLSANPLYP</sequence>
<dbReference type="RefSeq" id="WP_047251522.1">
    <property type="nucleotide sequence ID" value="NZ_CP011367.1"/>
</dbReference>
<keyword evidence="1 5" id="KW-0808">Transferase</keyword>
<dbReference type="CDD" id="cd04301">
    <property type="entry name" value="NAT_SF"/>
    <property type="match status" value="1"/>
</dbReference>
<dbReference type="PANTHER" id="PTHR43877:SF1">
    <property type="entry name" value="ACETYLTRANSFERASE"/>
    <property type="match status" value="1"/>
</dbReference>
<dbReference type="STRING" id="106634.TVD_09940"/>
<accession>A0A0G3G854</accession>
<organism evidence="5 6">
    <name type="scientific">Thioalkalivibrio versutus</name>
    <dbReference type="NCBI Taxonomy" id="106634"/>
    <lineage>
        <taxon>Bacteria</taxon>
        <taxon>Pseudomonadati</taxon>
        <taxon>Pseudomonadota</taxon>
        <taxon>Gammaproteobacteria</taxon>
        <taxon>Chromatiales</taxon>
        <taxon>Ectothiorhodospiraceae</taxon>
        <taxon>Thioalkalivibrio</taxon>
    </lineage>
</organism>
<dbReference type="KEGG" id="tvr:TVD_09940"/>
<dbReference type="GO" id="GO:0016747">
    <property type="term" value="F:acyltransferase activity, transferring groups other than amino-acyl groups"/>
    <property type="evidence" value="ECO:0007669"/>
    <property type="project" value="InterPro"/>
</dbReference>
<keyword evidence="2" id="KW-0012">Acyltransferase</keyword>
<dbReference type="InterPro" id="IPR000182">
    <property type="entry name" value="GNAT_dom"/>
</dbReference>
<evidence type="ECO:0000256" key="3">
    <source>
        <dbReference type="SAM" id="MobiDB-lite"/>
    </source>
</evidence>
<protein>
    <submittedName>
        <fullName evidence="5">GCN5 family acetyltransferase</fullName>
    </submittedName>
</protein>
<reference evidence="5 6" key="1">
    <citation type="submission" date="2015-04" db="EMBL/GenBank/DDBJ databases">
        <title>Complete Sequence for the Genome of the Thioalkalivibrio versutus D301.</title>
        <authorList>
            <person name="Mu T."/>
            <person name="Zhou J."/>
            <person name="Xu X."/>
        </authorList>
    </citation>
    <scope>NUCLEOTIDE SEQUENCE [LARGE SCALE GENOMIC DNA]</scope>
    <source>
        <strain evidence="5 6">D301</strain>
    </source>
</reference>
<evidence type="ECO:0000313" key="6">
    <source>
        <dbReference type="Proteomes" id="UP000064201"/>
    </source>
</evidence>
<dbReference type="PROSITE" id="PS51186">
    <property type="entry name" value="GNAT"/>
    <property type="match status" value="1"/>
</dbReference>